<evidence type="ECO:0000256" key="1">
    <source>
        <dbReference type="ARBA" id="ARBA00005199"/>
    </source>
</evidence>
<dbReference type="Gene3D" id="3.30.70.1020">
    <property type="entry name" value="Trehalose-6-phosphate phosphatase related protein, domain 2"/>
    <property type="match status" value="1"/>
</dbReference>
<comment type="catalytic activity">
    <reaction evidence="4">
        <text>alpha,alpha-trehalose 6-phosphate + H2O = alpha,alpha-trehalose + phosphate</text>
        <dbReference type="Rhea" id="RHEA:23420"/>
        <dbReference type="ChEBI" id="CHEBI:15377"/>
        <dbReference type="ChEBI" id="CHEBI:16551"/>
        <dbReference type="ChEBI" id="CHEBI:43474"/>
        <dbReference type="ChEBI" id="CHEBI:58429"/>
        <dbReference type="EC" id="3.1.3.12"/>
    </reaction>
</comment>
<dbReference type="GO" id="GO:0000287">
    <property type="term" value="F:magnesium ion binding"/>
    <property type="evidence" value="ECO:0007669"/>
    <property type="project" value="UniProtKB-ARBA"/>
</dbReference>
<dbReference type="RefSeq" id="WP_116006501.1">
    <property type="nucleotide sequence ID" value="NZ_QUOU01000001.1"/>
</dbReference>
<accession>A0A3E0TM42</accession>
<dbReference type="NCBIfam" id="TIGR00685">
    <property type="entry name" value="T6PP"/>
    <property type="match status" value="1"/>
</dbReference>
<dbReference type="AlphaFoldDB" id="A0A3E0TM42"/>
<organism evidence="5 6">
    <name type="scientific">Thalassotalea euphylliae</name>
    <dbReference type="NCBI Taxonomy" id="1655234"/>
    <lineage>
        <taxon>Bacteria</taxon>
        <taxon>Pseudomonadati</taxon>
        <taxon>Pseudomonadota</taxon>
        <taxon>Gammaproteobacteria</taxon>
        <taxon>Alteromonadales</taxon>
        <taxon>Colwelliaceae</taxon>
        <taxon>Thalassotalea</taxon>
    </lineage>
</organism>
<keyword evidence="4" id="KW-0460">Magnesium</keyword>
<dbReference type="InterPro" id="IPR036412">
    <property type="entry name" value="HAD-like_sf"/>
</dbReference>
<comment type="similarity">
    <text evidence="2 4">Belongs to the trehalose phosphatase family.</text>
</comment>
<dbReference type="GO" id="GO:0004805">
    <property type="term" value="F:trehalose-phosphatase activity"/>
    <property type="evidence" value="ECO:0007669"/>
    <property type="project" value="UniProtKB-EC"/>
</dbReference>
<dbReference type="Pfam" id="PF02358">
    <property type="entry name" value="Trehalose_PPase"/>
    <property type="match status" value="1"/>
</dbReference>
<dbReference type="NCBIfam" id="TIGR01484">
    <property type="entry name" value="HAD-SF-IIB"/>
    <property type="match status" value="1"/>
</dbReference>
<dbReference type="Gene3D" id="3.40.50.1000">
    <property type="entry name" value="HAD superfamily/HAD-like"/>
    <property type="match status" value="1"/>
</dbReference>
<dbReference type="EC" id="3.1.3.12" evidence="4"/>
<dbReference type="EMBL" id="QUOU01000001">
    <property type="protein sequence ID" value="REL25340.1"/>
    <property type="molecule type" value="Genomic_DNA"/>
</dbReference>
<dbReference type="UniPathway" id="UPA00299"/>
<dbReference type="InterPro" id="IPR023214">
    <property type="entry name" value="HAD_sf"/>
</dbReference>
<evidence type="ECO:0000256" key="3">
    <source>
        <dbReference type="ARBA" id="ARBA00022801"/>
    </source>
</evidence>
<keyword evidence="3 4" id="KW-0378">Hydrolase</keyword>
<comment type="caution">
    <text evidence="5">The sequence shown here is derived from an EMBL/GenBank/DDBJ whole genome shotgun (WGS) entry which is preliminary data.</text>
</comment>
<evidence type="ECO:0000256" key="2">
    <source>
        <dbReference type="ARBA" id="ARBA00008770"/>
    </source>
</evidence>
<evidence type="ECO:0000313" key="5">
    <source>
        <dbReference type="EMBL" id="REL25340.1"/>
    </source>
</evidence>
<dbReference type="PANTHER" id="PTHR43768">
    <property type="entry name" value="TREHALOSE 6-PHOSPHATE PHOSPHATASE"/>
    <property type="match status" value="1"/>
</dbReference>
<dbReference type="GO" id="GO:0005992">
    <property type="term" value="P:trehalose biosynthetic process"/>
    <property type="evidence" value="ECO:0007669"/>
    <property type="project" value="UniProtKB-UniPathway"/>
</dbReference>
<comment type="cofactor">
    <cofactor evidence="4">
        <name>Mg(2+)</name>
        <dbReference type="ChEBI" id="CHEBI:18420"/>
    </cofactor>
</comment>
<evidence type="ECO:0000313" key="6">
    <source>
        <dbReference type="Proteomes" id="UP000256478"/>
    </source>
</evidence>
<comment type="pathway">
    <text evidence="1 4">Glycan biosynthesis; trehalose biosynthesis.</text>
</comment>
<keyword evidence="4" id="KW-0479">Metal-binding</keyword>
<dbReference type="InterPro" id="IPR044651">
    <property type="entry name" value="OTSB-like"/>
</dbReference>
<evidence type="ECO:0000256" key="4">
    <source>
        <dbReference type="RuleBase" id="RU361117"/>
    </source>
</evidence>
<reference evidence="5 6" key="1">
    <citation type="submission" date="2018-08" db="EMBL/GenBank/DDBJ databases">
        <title>Thalassotalea euphylliae genome.</title>
        <authorList>
            <person name="Summers S."/>
            <person name="Rice S.A."/>
            <person name="Freckelton M.L."/>
            <person name="Nedved B.T."/>
            <person name="Hadfield M.G."/>
        </authorList>
    </citation>
    <scope>NUCLEOTIDE SEQUENCE [LARGE SCALE GENOMIC DNA]</scope>
    <source>
        <strain evidence="5 6">H1</strain>
    </source>
</reference>
<dbReference type="Proteomes" id="UP000256478">
    <property type="component" value="Unassembled WGS sequence"/>
</dbReference>
<gene>
    <name evidence="5" type="primary">otsB</name>
    <name evidence="5" type="ORF">DXX93_01460</name>
</gene>
<dbReference type="InterPro" id="IPR006379">
    <property type="entry name" value="HAD-SF_hydro_IIB"/>
</dbReference>
<comment type="function">
    <text evidence="4">Removes the phosphate from trehalose 6-phosphate to produce free trehalose.</text>
</comment>
<dbReference type="SUPFAM" id="SSF56784">
    <property type="entry name" value="HAD-like"/>
    <property type="match status" value="1"/>
</dbReference>
<dbReference type="InterPro" id="IPR003337">
    <property type="entry name" value="Trehalose_PPase"/>
</dbReference>
<sequence length="264" mass="29721">MKQLLSSHFQRVLPLDQTHYQVFSDFDGTLVNIASAPHKIYVHDYIPELLADLDLNCQFCLVSGRAIKDLNTFLPITDFNVYGCHGAEFSAKGESYSRDQKVNAALQAVAIMLGDILFAFPGVLIEEKPHSIAIHYRNLVGDVELLKTKLNDILNCYPEQLRLQAGKKVFEFCLRHICKGDAISQQIKREAQSKGGVNKVKRLFIGDDDTDESGFQYINAIDGISIRVGRNVQSAAQYYVNDVYEVHTLLHYLSQSNSEMSWAS</sequence>
<name>A0A3E0TM42_9GAMM</name>
<dbReference type="PANTHER" id="PTHR43768:SF3">
    <property type="entry name" value="TREHALOSE 6-PHOSPHATE PHOSPHATASE"/>
    <property type="match status" value="1"/>
</dbReference>
<proteinExistence type="inferred from homology"/>
<protein>
    <recommendedName>
        <fullName evidence="4">Trehalose 6-phosphate phosphatase</fullName>
        <ecNumber evidence="4">3.1.3.12</ecNumber>
    </recommendedName>
</protein>
<dbReference type="OrthoDB" id="9800058at2"/>